<evidence type="ECO:0000256" key="1">
    <source>
        <dbReference type="SAM" id="SignalP"/>
    </source>
</evidence>
<evidence type="ECO:0000259" key="2">
    <source>
        <dbReference type="Pfam" id="PF24748"/>
    </source>
</evidence>
<feature type="domain" description="Galaxin-like repeats" evidence="2">
    <location>
        <begin position="185"/>
        <end position="257"/>
    </location>
</feature>
<organism evidence="3 4">
    <name type="scientific">Clavelina lepadiformis</name>
    <name type="common">Light-bulb sea squirt</name>
    <name type="synonym">Ascidia lepadiformis</name>
    <dbReference type="NCBI Taxonomy" id="159417"/>
    <lineage>
        <taxon>Eukaryota</taxon>
        <taxon>Metazoa</taxon>
        <taxon>Chordata</taxon>
        <taxon>Tunicata</taxon>
        <taxon>Ascidiacea</taxon>
        <taxon>Aplousobranchia</taxon>
        <taxon>Clavelinidae</taxon>
        <taxon>Clavelina</taxon>
    </lineage>
</organism>
<proteinExistence type="predicted"/>
<accession>A0ABP0FLX1</accession>
<feature type="signal peptide" evidence="1">
    <location>
        <begin position="1"/>
        <end position="24"/>
    </location>
</feature>
<gene>
    <name evidence="3" type="ORF">CVLEPA_LOCUS10617</name>
</gene>
<protein>
    <recommendedName>
        <fullName evidence="2">Galaxin-like repeats domain-containing protein</fullName>
    </recommendedName>
</protein>
<sequence length="377" mass="42529">MAQRIQLFIILMCLLVEQLPGAWGAGEECFTHVLCQDEDDIFPCSQRDLICCISASGGLILAQVGKKCCQHAVNPVYSPTLEMCNDTEVLQRGIHPFLDQCGPTKTFHISKQKCTPRLYNTYQVEDKETGTVDPTDCATGESNCCCGQLIGSTHLCGRRGPVKKRSPDDDDICFTHLRTTILDITYNSKTHACVNHTVMAYPFGQTEVCGGKFFYNPIQDTCCAGVLYRGLSRGYICCGVALHKQNNNLKCRGKEYVKMKTRTREPERINSYFFLVGKGSRRNCKYKGTLITPETHPMRAGFENIQENFTLKLKGQEERCDLKPKRLYTITTTKTIGAKDNLLVLDGNMKDVHELPQKLRSHMKRLLRTDPKHTSHL</sequence>
<name>A0ABP0FLX1_CLALP</name>
<keyword evidence="4" id="KW-1185">Reference proteome</keyword>
<evidence type="ECO:0000313" key="3">
    <source>
        <dbReference type="EMBL" id="CAK8680356.1"/>
    </source>
</evidence>
<dbReference type="Pfam" id="PF24748">
    <property type="entry name" value="Galaxin_repeat"/>
    <property type="match status" value="1"/>
</dbReference>
<dbReference type="EMBL" id="CAWYQH010000068">
    <property type="protein sequence ID" value="CAK8680356.1"/>
    <property type="molecule type" value="Genomic_DNA"/>
</dbReference>
<dbReference type="Proteomes" id="UP001642483">
    <property type="component" value="Unassembled WGS sequence"/>
</dbReference>
<reference evidence="3 4" key="1">
    <citation type="submission" date="2024-02" db="EMBL/GenBank/DDBJ databases">
        <authorList>
            <person name="Daric V."/>
            <person name="Darras S."/>
        </authorList>
    </citation>
    <scope>NUCLEOTIDE SEQUENCE [LARGE SCALE GENOMIC DNA]</scope>
</reference>
<comment type="caution">
    <text evidence="3">The sequence shown here is derived from an EMBL/GenBank/DDBJ whole genome shotgun (WGS) entry which is preliminary data.</text>
</comment>
<feature type="chain" id="PRO_5046729178" description="Galaxin-like repeats domain-containing protein" evidence="1">
    <location>
        <begin position="25"/>
        <end position="377"/>
    </location>
</feature>
<dbReference type="InterPro" id="IPR056601">
    <property type="entry name" value="Galaxin_dom"/>
</dbReference>
<keyword evidence="1" id="KW-0732">Signal</keyword>
<evidence type="ECO:0000313" key="4">
    <source>
        <dbReference type="Proteomes" id="UP001642483"/>
    </source>
</evidence>